<reference evidence="14" key="3">
    <citation type="submission" date="2025-09" db="UniProtKB">
        <authorList>
            <consortium name="Ensembl"/>
        </authorList>
    </citation>
    <scope>IDENTIFICATION</scope>
    <source>
        <strain evidence="14">Guanapo</strain>
    </source>
</reference>
<evidence type="ECO:0000256" key="8">
    <source>
        <dbReference type="ARBA" id="ARBA00023054"/>
    </source>
</evidence>
<evidence type="ECO:0000256" key="10">
    <source>
        <dbReference type="ARBA" id="ARBA00023212"/>
    </source>
</evidence>
<evidence type="ECO:0000256" key="7">
    <source>
        <dbReference type="ARBA" id="ARBA00022553"/>
    </source>
</evidence>
<keyword evidence="8" id="KW-0175">Coiled coil</keyword>
<dbReference type="OMA" id="MNAMTEL"/>
<evidence type="ECO:0000259" key="13">
    <source>
        <dbReference type="PROSITE" id="PS50002"/>
    </source>
</evidence>
<dbReference type="Bgee" id="ENSPREG00000002655">
    <property type="expression patterns" value="Expressed in caudal fin and 1 other cell type or tissue"/>
</dbReference>
<dbReference type="Proteomes" id="UP000242638">
    <property type="component" value="Unassembled WGS sequence"/>
</dbReference>
<protein>
    <recommendedName>
        <fullName evidence="13">SH3 domain-containing protein</fullName>
    </recommendedName>
</protein>
<reference evidence="14" key="2">
    <citation type="submission" date="2025-08" db="UniProtKB">
        <authorList>
            <consortium name="Ensembl"/>
        </authorList>
    </citation>
    <scope>IDENTIFICATION</scope>
    <source>
        <strain evidence="14">Guanapo</strain>
    </source>
</reference>
<dbReference type="PRINTS" id="PR00452">
    <property type="entry name" value="SH3DOMAIN"/>
</dbReference>
<evidence type="ECO:0000256" key="11">
    <source>
        <dbReference type="ARBA" id="ARBA00023273"/>
    </source>
</evidence>
<dbReference type="GeneTree" id="ENSGT00940000154811"/>
<keyword evidence="5 12" id="KW-0728">SH3 domain</keyword>
<keyword evidence="6" id="KW-0963">Cytoplasm</keyword>
<evidence type="ECO:0000256" key="12">
    <source>
        <dbReference type="PROSITE-ProRule" id="PRU00192"/>
    </source>
</evidence>
<sequence length="137" mass="15039">MLLSCPVSRLHHSPCPPPLPVSLCLSLPLPSRLGVAASPAPPPPPPPVDYEEEEAAVVHYSDPYADGDPHWAPKAYLEKVVAIYDYTKDKEDELSFMEGAIIYIIKKNDDGWFEGVCNGVTGLFPGNYVESIMHYAD</sequence>
<dbReference type="PROSITE" id="PS50002">
    <property type="entry name" value="SH3"/>
    <property type="match status" value="1"/>
</dbReference>
<evidence type="ECO:0000256" key="9">
    <source>
        <dbReference type="ARBA" id="ARBA00023136"/>
    </source>
</evidence>
<dbReference type="Pfam" id="PF00018">
    <property type="entry name" value="SH3_1"/>
    <property type="match status" value="1"/>
</dbReference>
<keyword evidence="15" id="KW-1185">Reference proteome</keyword>
<comment type="similarity">
    <text evidence="4">Belongs to the ABI family.</text>
</comment>
<dbReference type="InterPro" id="IPR001452">
    <property type="entry name" value="SH3_domain"/>
</dbReference>
<evidence type="ECO:0000256" key="5">
    <source>
        <dbReference type="ARBA" id="ARBA00022443"/>
    </source>
</evidence>
<evidence type="ECO:0000256" key="6">
    <source>
        <dbReference type="ARBA" id="ARBA00022490"/>
    </source>
</evidence>
<dbReference type="PANTHER" id="PTHR14167:SF81">
    <property type="entry name" value="ENDOPHILIN-A"/>
    <property type="match status" value="1"/>
</dbReference>
<dbReference type="SUPFAM" id="SSF50044">
    <property type="entry name" value="SH3-domain"/>
    <property type="match status" value="1"/>
</dbReference>
<dbReference type="Ensembl" id="ENSPRET00000003755.1">
    <property type="protein sequence ID" value="ENSPREP00000003699.1"/>
    <property type="gene ID" value="ENSPREG00000002655.1"/>
</dbReference>
<dbReference type="SMART" id="SM00326">
    <property type="entry name" value="SH3"/>
    <property type="match status" value="1"/>
</dbReference>
<dbReference type="STRING" id="8081.ENSPREP00000003699"/>
<evidence type="ECO:0000256" key="4">
    <source>
        <dbReference type="ARBA" id="ARBA00010020"/>
    </source>
</evidence>
<dbReference type="GO" id="GO:0005856">
    <property type="term" value="C:cytoskeleton"/>
    <property type="evidence" value="ECO:0007669"/>
    <property type="project" value="UniProtKB-SubCell"/>
</dbReference>
<dbReference type="GO" id="GO:0030027">
    <property type="term" value="C:lamellipodium"/>
    <property type="evidence" value="ECO:0007669"/>
    <property type="project" value="UniProtKB-SubCell"/>
</dbReference>
<dbReference type="InterPro" id="IPR036028">
    <property type="entry name" value="SH3-like_dom_sf"/>
</dbReference>
<evidence type="ECO:0000313" key="15">
    <source>
        <dbReference type="Proteomes" id="UP000242638"/>
    </source>
</evidence>
<dbReference type="AlphaFoldDB" id="A0A3P9N298"/>
<dbReference type="Gene3D" id="2.30.30.40">
    <property type="entry name" value="SH3 Domains"/>
    <property type="match status" value="1"/>
</dbReference>
<dbReference type="FunFam" id="2.30.30.40:FF:000002">
    <property type="entry name" value="abl interactor 1 isoform X1"/>
    <property type="match status" value="1"/>
</dbReference>
<keyword evidence="11" id="KW-0966">Cell projection</keyword>
<reference evidence="15" key="1">
    <citation type="submission" date="2013-11" db="EMBL/GenBank/DDBJ databases">
        <title>The genomic landscape of the Guanapo guppy.</title>
        <authorList>
            <person name="Kuenstner A."/>
            <person name="Dreyer C."/>
        </authorList>
    </citation>
    <scope>NUCLEOTIDE SEQUENCE</scope>
    <source>
        <strain evidence="15">Guanapo</strain>
    </source>
</reference>
<keyword evidence="7" id="KW-0597">Phosphoprotein</keyword>
<evidence type="ECO:0000313" key="14">
    <source>
        <dbReference type="Ensembl" id="ENSPREP00000003699.1"/>
    </source>
</evidence>
<keyword evidence="10" id="KW-0206">Cytoskeleton</keyword>
<comment type="subcellular location">
    <subcellularLocation>
        <location evidence="3">Cell projection</location>
        <location evidence="3">Lamellipodium</location>
    </subcellularLocation>
    <subcellularLocation>
        <location evidence="2">Cytoplasm</location>
        <location evidence="2">Cytoskeleton</location>
    </subcellularLocation>
    <subcellularLocation>
        <location evidence="1">Membrane</location>
        <topology evidence="1">Peripheral membrane protein</topology>
    </subcellularLocation>
</comment>
<dbReference type="PANTHER" id="PTHR14167">
    <property type="entry name" value="SH3 DOMAIN-CONTAINING"/>
    <property type="match status" value="1"/>
</dbReference>
<evidence type="ECO:0000256" key="1">
    <source>
        <dbReference type="ARBA" id="ARBA00004170"/>
    </source>
</evidence>
<evidence type="ECO:0000256" key="2">
    <source>
        <dbReference type="ARBA" id="ARBA00004245"/>
    </source>
</evidence>
<organism evidence="14 15">
    <name type="scientific">Poecilia reticulata</name>
    <name type="common">Guppy</name>
    <name type="synonym">Acanthophacelus reticulatus</name>
    <dbReference type="NCBI Taxonomy" id="8081"/>
    <lineage>
        <taxon>Eukaryota</taxon>
        <taxon>Metazoa</taxon>
        <taxon>Chordata</taxon>
        <taxon>Craniata</taxon>
        <taxon>Vertebrata</taxon>
        <taxon>Euteleostomi</taxon>
        <taxon>Actinopterygii</taxon>
        <taxon>Neopterygii</taxon>
        <taxon>Teleostei</taxon>
        <taxon>Neoteleostei</taxon>
        <taxon>Acanthomorphata</taxon>
        <taxon>Ovalentaria</taxon>
        <taxon>Atherinomorphae</taxon>
        <taxon>Cyprinodontiformes</taxon>
        <taxon>Poeciliidae</taxon>
        <taxon>Poeciliinae</taxon>
        <taxon>Poecilia</taxon>
    </lineage>
</organism>
<accession>A0A3P9N298</accession>
<evidence type="ECO:0000256" key="3">
    <source>
        <dbReference type="ARBA" id="ARBA00004510"/>
    </source>
</evidence>
<proteinExistence type="inferred from homology"/>
<name>A0A3P9N298_POERE</name>
<keyword evidence="9" id="KW-0472">Membrane</keyword>
<dbReference type="InterPro" id="IPR050384">
    <property type="entry name" value="Endophilin_SH3RF"/>
</dbReference>
<feature type="domain" description="SH3" evidence="13">
    <location>
        <begin position="75"/>
        <end position="134"/>
    </location>
</feature>